<dbReference type="SMART" id="SM00448">
    <property type="entry name" value="REC"/>
    <property type="match status" value="1"/>
</dbReference>
<proteinExistence type="predicted"/>
<dbReference type="SUPFAM" id="SSF47384">
    <property type="entry name" value="Homodimeric domain of signal transducing histidine kinase"/>
    <property type="match status" value="1"/>
</dbReference>
<dbReference type="Pfam" id="PF00512">
    <property type="entry name" value="HisKA"/>
    <property type="match status" value="1"/>
</dbReference>
<evidence type="ECO:0000256" key="4">
    <source>
        <dbReference type="ARBA" id="ARBA00022553"/>
    </source>
</evidence>
<dbReference type="InterPro" id="IPR011006">
    <property type="entry name" value="CheY-like_superfamily"/>
</dbReference>
<evidence type="ECO:0000256" key="6">
    <source>
        <dbReference type="ARBA" id="ARBA00022989"/>
    </source>
</evidence>
<dbReference type="PRINTS" id="PR00344">
    <property type="entry name" value="BCTRLSENSOR"/>
</dbReference>
<feature type="transmembrane region" description="Helical" evidence="10">
    <location>
        <begin position="182"/>
        <end position="207"/>
    </location>
</feature>
<evidence type="ECO:0000256" key="3">
    <source>
        <dbReference type="ARBA" id="ARBA00012438"/>
    </source>
</evidence>
<dbReference type="SUPFAM" id="SSF52172">
    <property type="entry name" value="CheY-like"/>
    <property type="match status" value="1"/>
</dbReference>
<dbReference type="EMBL" id="CP109965">
    <property type="protein sequence ID" value="WAJ69906.1"/>
    <property type="molecule type" value="Genomic_DNA"/>
</dbReference>
<dbReference type="Gene3D" id="3.30.565.10">
    <property type="entry name" value="Histidine kinase-like ATPase, C-terminal domain"/>
    <property type="match status" value="1"/>
</dbReference>
<evidence type="ECO:0000313" key="13">
    <source>
        <dbReference type="EMBL" id="WAJ69906.1"/>
    </source>
</evidence>
<dbReference type="PROSITE" id="PS50110">
    <property type="entry name" value="RESPONSE_REGULATORY"/>
    <property type="match status" value="1"/>
</dbReference>
<evidence type="ECO:0000259" key="11">
    <source>
        <dbReference type="PROSITE" id="PS50109"/>
    </source>
</evidence>
<keyword evidence="6 10" id="KW-1133">Transmembrane helix</keyword>
<dbReference type="InterPro" id="IPR003661">
    <property type="entry name" value="HisK_dim/P_dom"/>
</dbReference>
<evidence type="ECO:0000256" key="8">
    <source>
        <dbReference type="ARBA" id="ARBA00023136"/>
    </source>
</evidence>
<evidence type="ECO:0000256" key="2">
    <source>
        <dbReference type="ARBA" id="ARBA00004141"/>
    </source>
</evidence>
<dbReference type="CDD" id="cd17546">
    <property type="entry name" value="REC_hyHK_CKI1_RcsC-like"/>
    <property type="match status" value="1"/>
</dbReference>
<organism evidence="13 14">
    <name type="scientific">Catenovulum adriaticum</name>
    <dbReference type="NCBI Taxonomy" id="2984846"/>
    <lineage>
        <taxon>Bacteria</taxon>
        <taxon>Pseudomonadati</taxon>
        <taxon>Pseudomonadota</taxon>
        <taxon>Gammaproteobacteria</taxon>
        <taxon>Alteromonadales</taxon>
        <taxon>Alteromonadaceae</taxon>
        <taxon>Catenovulum</taxon>
    </lineage>
</organism>
<dbReference type="SUPFAM" id="SSF55874">
    <property type="entry name" value="ATPase domain of HSP90 chaperone/DNA topoisomerase II/histidine kinase"/>
    <property type="match status" value="1"/>
</dbReference>
<evidence type="ECO:0000256" key="1">
    <source>
        <dbReference type="ARBA" id="ARBA00000085"/>
    </source>
</evidence>
<name>A0ABY7AL70_9ALTE</name>
<dbReference type="InterPro" id="IPR036097">
    <property type="entry name" value="HisK_dim/P_sf"/>
</dbReference>
<comment type="subcellular location">
    <subcellularLocation>
        <location evidence="2">Membrane</location>
        <topology evidence="2">Multi-pass membrane protein</topology>
    </subcellularLocation>
</comment>
<dbReference type="PANTHER" id="PTHR45339">
    <property type="entry name" value="HYBRID SIGNAL TRANSDUCTION HISTIDINE KINASE J"/>
    <property type="match status" value="1"/>
</dbReference>
<keyword evidence="8 10" id="KW-0472">Membrane</keyword>
<keyword evidence="4 9" id="KW-0597">Phosphoprotein</keyword>
<feature type="domain" description="Histidine kinase" evidence="11">
    <location>
        <begin position="248"/>
        <end position="470"/>
    </location>
</feature>
<feature type="domain" description="Response regulatory" evidence="12">
    <location>
        <begin position="599"/>
        <end position="715"/>
    </location>
</feature>
<evidence type="ECO:0000256" key="10">
    <source>
        <dbReference type="SAM" id="Phobius"/>
    </source>
</evidence>
<dbReference type="EC" id="2.7.13.3" evidence="3"/>
<keyword evidence="14" id="KW-1185">Reference proteome</keyword>
<dbReference type="InterPro" id="IPR029095">
    <property type="entry name" value="NarX-like_N"/>
</dbReference>
<feature type="modified residue" description="4-aspartylphosphate" evidence="9">
    <location>
        <position position="648"/>
    </location>
</feature>
<dbReference type="CDD" id="cd00082">
    <property type="entry name" value="HisKA"/>
    <property type="match status" value="1"/>
</dbReference>
<dbReference type="Proteomes" id="UP001163726">
    <property type="component" value="Chromosome"/>
</dbReference>
<dbReference type="PANTHER" id="PTHR45339:SF1">
    <property type="entry name" value="HYBRID SIGNAL TRANSDUCTION HISTIDINE KINASE J"/>
    <property type="match status" value="1"/>
</dbReference>
<dbReference type="InterPro" id="IPR003594">
    <property type="entry name" value="HATPase_dom"/>
</dbReference>
<dbReference type="Gene3D" id="1.10.287.130">
    <property type="match status" value="1"/>
</dbReference>
<dbReference type="InterPro" id="IPR005467">
    <property type="entry name" value="His_kinase_dom"/>
</dbReference>
<evidence type="ECO:0000256" key="5">
    <source>
        <dbReference type="ARBA" id="ARBA00022692"/>
    </source>
</evidence>
<dbReference type="Pfam" id="PF00072">
    <property type="entry name" value="Response_reg"/>
    <property type="match status" value="1"/>
</dbReference>
<comment type="catalytic activity">
    <reaction evidence="1">
        <text>ATP + protein L-histidine = ADP + protein N-phospho-L-histidine.</text>
        <dbReference type="EC" id="2.7.13.3"/>
    </reaction>
</comment>
<dbReference type="SMART" id="SM00388">
    <property type="entry name" value="HisKA"/>
    <property type="match status" value="1"/>
</dbReference>
<dbReference type="Gene3D" id="3.40.50.2300">
    <property type="match status" value="1"/>
</dbReference>
<dbReference type="Pfam" id="PF02518">
    <property type="entry name" value="HATPase_c"/>
    <property type="match status" value="1"/>
</dbReference>
<dbReference type="Pfam" id="PF13675">
    <property type="entry name" value="PilJ"/>
    <property type="match status" value="1"/>
</dbReference>
<evidence type="ECO:0000256" key="7">
    <source>
        <dbReference type="ARBA" id="ARBA00023012"/>
    </source>
</evidence>
<dbReference type="InterPro" id="IPR004358">
    <property type="entry name" value="Sig_transdc_His_kin-like_C"/>
</dbReference>
<dbReference type="InterPro" id="IPR036890">
    <property type="entry name" value="HATPase_C_sf"/>
</dbReference>
<evidence type="ECO:0000259" key="12">
    <source>
        <dbReference type="PROSITE" id="PS50110"/>
    </source>
</evidence>
<protein>
    <recommendedName>
        <fullName evidence="3">histidine kinase</fullName>
        <ecNumber evidence="3">2.7.13.3</ecNumber>
    </recommendedName>
</protein>
<gene>
    <name evidence="13" type="ORF">OLW01_12250</name>
</gene>
<dbReference type="InterPro" id="IPR001789">
    <property type="entry name" value="Sig_transdc_resp-reg_receiver"/>
</dbReference>
<dbReference type="RefSeq" id="WP_268074200.1">
    <property type="nucleotide sequence ID" value="NZ_CP109965.1"/>
</dbReference>
<accession>A0ABY7AL70</accession>
<keyword evidence="7" id="KW-0902">Two-component regulatory system</keyword>
<evidence type="ECO:0000313" key="14">
    <source>
        <dbReference type="Proteomes" id="UP001163726"/>
    </source>
</evidence>
<keyword evidence="5 10" id="KW-0812">Transmembrane</keyword>
<dbReference type="SMART" id="SM00387">
    <property type="entry name" value="HATPase_c"/>
    <property type="match status" value="1"/>
</dbReference>
<reference evidence="13" key="1">
    <citation type="submission" date="2022-10" db="EMBL/GenBank/DDBJ databases">
        <title>Catenovulum adriacola sp. nov. isolated in the Harbour of Susak.</title>
        <authorList>
            <person name="Schoch T."/>
            <person name="Reich S.J."/>
            <person name="Stoeferle S."/>
            <person name="Flaiz M."/>
            <person name="Kazda M."/>
            <person name="Riedel C.U."/>
            <person name="Duerre P."/>
        </authorList>
    </citation>
    <scope>NUCLEOTIDE SEQUENCE</scope>
    <source>
        <strain evidence="13">TS8</strain>
    </source>
</reference>
<sequence length="717" mass="80291">MVKNKPVFSRIKRQYKLVIVLLILSISASTVASLYVLYQQTKFASYINLAGRQRMLSQKINLQAYQILDLRQRNLDTVNVPDIKNTLAEFNLGYLKLTQASALTILSDENQLKVNQFQTPSVRSIQSFVEQLSADVQLFLNQGSSEQRDYQILFNSNKLEQLLIALEQVVTVYQQQAENMQFVLKVTLLAIWLITLILIVLIVVYIVKPTQAQIVRLFKRQERSANQLIIAKEQAEHANSVKSQLLTNISHEVRTPLNGVLGMLNIMKNQRHFDALHVQKAEQSALDLMAILDFILEFADLEQDKVVIYHKSFSFTQLLSDKLELWRAQANAKGLELEMNIAANVPCRFESDVKALDSILSNLCSNALKFTEIGHVIIDIQLLNTPTEQSTDGVLILKITDTGVGMPNDMVNGAFDAFNQQSKGLARNYAGCGIGLSIVKKLVQLLSGEIAIESQLGKGTCVVVSIPIGLAANNSVTINKDLLEQHKPIQLISNNQVLQHHYSCLAQQLGVSLSIIENYAEIESALSKNFQAYVLFDLALLKMNPQLNPPSSWALLNTHKHQSNGLFNSVPAFLSAQQLAAYLLGKKQQPNTAHWPGKRILVVEDNEINQEVIQNLLEVVELEVDIAADGYQAIEKVQQHHYSLILMDLQMPKLDGLSATKQIRELTLSHQPPIVALTAHALRADEQACYDVGMDSFLTKPINADNLYNVLRRFLTV</sequence>
<dbReference type="PROSITE" id="PS50109">
    <property type="entry name" value="HIS_KIN"/>
    <property type="match status" value="1"/>
</dbReference>
<evidence type="ECO:0000256" key="9">
    <source>
        <dbReference type="PROSITE-ProRule" id="PRU00169"/>
    </source>
</evidence>